<evidence type="ECO:0000313" key="2">
    <source>
        <dbReference type="Proteomes" id="UP001590951"/>
    </source>
</evidence>
<dbReference type="EMBL" id="JBHFEH010000089">
    <property type="protein sequence ID" value="KAL2047886.1"/>
    <property type="molecule type" value="Genomic_DNA"/>
</dbReference>
<accession>A0ABR4ASS0</accession>
<keyword evidence="2" id="KW-1185">Reference proteome</keyword>
<organism evidence="1 2">
    <name type="scientific">Lepraria finkii</name>
    <dbReference type="NCBI Taxonomy" id="1340010"/>
    <lineage>
        <taxon>Eukaryota</taxon>
        <taxon>Fungi</taxon>
        <taxon>Dikarya</taxon>
        <taxon>Ascomycota</taxon>
        <taxon>Pezizomycotina</taxon>
        <taxon>Lecanoromycetes</taxon>
        <taxon>OSLEUM clade</taxon>
        <taxon>Lecanoromycetidae</taxon>
        <taxon>Lecanorales</taxon>
        <taxon>Lecanorineae</taxon>
        <taxon>Stereocaulaceae</taxon>
        <taxon>Lepraria</taxon>
    </lineage>
</organism>
<reference evidence="1 2" key="1">
    <citation type="submission" date="2024-09" db="EMBL/GenBank/DDBJ databases">
        <title>Rethinking Asexuality: The Enigmatic Case of Functional Sexual Genes in Lepraria (Stereocaulaceae).</title>
        <authorList>
            <person name="Doellman M."/>
            <person name="Sun Y."/>
            <person name="Barcenas-Pena A."/>
            <person name="Lumbsch H.T."/>
            <person name="Grewe F."/>
        </authorList>
    </citation>
    <scope>NUCLEOTIDE SEQUENCE [LARGE SCALE GENOMIC DNA]</scope>
    <source>
        <strain evidence="1 2">Grewe 0041</strain>
    </source>
</reference>
<protein>
    <submittedName>
        <fullName evidence="1">Uncharacterized protein</fullName>
    </submittedName>
</protein>
<sequence>MNPHNLKIGDTFVLCDADGGTVDLITNTVSALKPILKLNEAIPGTVSLCGASFLNRKSHEFMEANFGGELGWDDDVMEEAMKRLETI</sequence>
<dbReference type="Proteomes" id="UP001590951">
    <property type="component" value="Unassembled WGS sequence"/>
</dbReference>
<name>A0ABR4ASS0_9LECA</name>
<proteinExistence type="predicted"/>
<gene>
    <name evidence="1" type="ORF">ABVK25_011217</name>
</gene>
<comment type="caution">
    <text evidence="1">The sequence shown here is derived from an EMBL/GenBank/DDBJ whole genome shotgun (WGS) entry which is preliminary data.</text>
</comment>
<evidence type="ECO:0000313" key="1">
    <source>
        <dbReference type="EMBL" id="KAL2047886.1"/>
    </source>
</evidence>